<feature type="compositionally biased region" description="Polar residues" evidence="6">
    <location>
        <begin position="221"/>
        <end position="232"/>
    </location>
</feature>
<proteinExistence type="inferred from homology"/>
<dbReference type="GO" id="GO:0043015">
    <property type="term" value="F:gamma-tubulin binding"/>
    <property type="evidence" value="ECO:0007669"/>
    <property type="project" value="InterPro"/>
</dbReference>
<evidence type="ECO:0000256" key="3">
    <source>
        <dbReference type="ARBA" id="ARBA00022701"/>
    </source>
</evidence>
<dbReference type="PANTHER" id="PTHR19302">
    <property type="entry name" value="GAMMA TUBULIN COMPLEX PROTEIN"/>
    <property type="match status" value="1"/>
</dbReference>
<dbReference type="PANTHER" id="PTHR19302:SF33">
    <property type="entry name" value="GAMMA-TUBULIN COMPLEX COMPONENT 5"/>
    <property type="match status" value="1"/>
</dbReference>
<dbReference type="GO" id="GO:0000922">
    <property type="term" value="C:spindle pole"/>
    <property type="evidence" value="ECO:0007669"/>
    <property type="project" value="InterPro"/>
</dbReference>
<dbReference type="Pfam" id="PF04130">
    <property type="entry name" value="GCP_C_terminal"/>
    <property type="match status" value="1"/>
</dbReference>
<feature type="region of interest" description="Disordered" evidence="6">
    <location>
        <begin position="203"/>
        <end position="250"/>
    </location>
</feature>
<evidence type="ECO:0000313" key="9">
    <source>
        <dbReference type="EMBL" id="TFL05994.1"/>
    </source>
</evidence>
<comment type="similarity">
    <text evidence="1 5">Belongs to the TUBGCP family.</text>
</comment>
<dbReference type="OrthoDB" id="66546at2759"/>
<evidence type="ECO:0000256" key="6">
    <source>
        <dbReference type="SAM" id="MobiDB-lite"/>
    </source>
</evidence>
<dbReference type="Proteomes" id="UP000305067">
    <property type="component" value="Unassembled WGS sequence"/>
</dbReference>
<dbReference type="Pfam" id="PF17681">
    <property type="entry name" value="GCP_N_terminal"/>
    <property type="match status" value="1"/>
</dbReference>
<sequence>MSHNNPQRPQSALSNRPNVNVAPKRPLSSLSQRRPVSRQSHRPQTHQTRSKLLPLCQELTSQLTGQRDKTAHSSVVSENTFRTLETTYSTKTAATVDMATIDHQIRGRCVKARIKSQDTYGEALQACQSTLKTTVAQGNDLDDNIQRSRVPDHLQFLLALSQPPSPATLSFSTTYLDRLRNPRLVTPVLTWKDILEDERRMNVEEGGSGSDQSADHLESMSDGSAPSLSPWTSDDENEEHESISPPKAAYDNQPVLLGTAAITNPSAQREVSPLEMYEQLKAEQYWDPRNAPPVYERQEFDMAKHSTLGPALRDIVDSRGARASGVRSQEWYIDEHSAVREVLFALQGRSSILFGSTSKGGVIPDDTAPALRHLSPSAQKSILSSFSDIITTSQRLRCFVETRCQATSSTTRSPSVTVEAFVDGLEHEVLLLDRWCSQREEVICQALSGSTSARRAPVVSLLSTEKALKNDFRGVFEIMLGLTTITIVEEQSQHHPAYVAQHLLDSLHSTLHVQIEKAGESTPAVQTLKRLFVTTVEPMWQMVGAWIYQGVNFNSLDGRLEAEFFVERSGIELGTGLDMGLLDPDFWAEGYKLRTSNGKERDELMPEFFKPAAALILGAGKAGGLLRVLDPDYTGTRTEWPSFESVLSSLSAETQDSGEGDGLSDALLSGSTEDLARMVYDYLLPRCDAVGAQLTRVLTADCDLGYHASAIQGLYLMGQSSMLDFMDIVFTKMDSSPRSWADFHFLNTALSDVTSSGSRNAVKCWIQPALVRLSYRASMKELLKDVRRPTKSIEGLAVEYAVPFPLCYLFHPAALEDYNDVFVLLLQLRRARYVLEMTLIRYPSKDPRQQKEMMKHLYALRSRLSWIVNTLSDFFSTHVIQSHTLAFHRILLRAKTLDEMISSHEAYLLQMKRQCLLSQETAALRRGILTILDLGLQFSGLFAALAAGSDEDGHRVSRQTIKVRPHRSRRRRKLRRNTMRG</sequence>
<dbReference type="GO" id="GO:0051011">
    <property type="term" value="F:microtubule minus-end binding"/>
    <property type="evidence" value="ECO:0007669"/>
    <property type="project" value="TreeGrafter"/>
</dbReference>
<dbReference type="GO" id="GO:0005874">
    <property type="term" value="C:microtubule"/>
    <property type="evidence" value="ECO:0007669"/>
    <property type="project" value="UniProtKB-KW"/>
</dbReference>
<protein>
    <recommendedName>
        <fullName evidence="5">Spindle pole body component</fullName>
    </recommendedName>
</protein>
<feature type="region of interest" description="Disordered" evidence="6">
    <location>
        <begin position="1"/>
        <end position="52"/>
    </location>
</feature>
<accession>A0A5C3R4W3</accession>
<name>A0A5C3R4W3_9AGAR</name>
<dbReference type="InterPro" id="IPR007259">
    <property type="entry name" value="GCP"/>
</dbReference>
<evidence type="ECO:0000259" key="7">
    <source>
        <dbReference type="Pfam" id="PF04130"/>
    </source>
</evidence>
<evidence type="ECO:0000313" key="10">
    <source>
        <dbReference type="Proteomes" id="UP000305067"/>
    </source>
</evidence>
<keyword evidence="4 5" id="KW-0206">Cytoskeleton</keyword>
<dbReference type="GO" id="GO:0031122">
    <property type="term" value="P:cytoplasmic microtubule organization"/>
    <property type="evidence" value="ECO:0007669"/>
    <property type="project" value="TreeGrafter"/>
</dbReference>
<reference evidence="9 10" key="1">
    <citation type="journal article" date="2019" name="Nat. Ecol. Evol.">
        <title>Megaphylogeny resolves global patterns of mushroom evolution.</title>
        <authorList>
            <person name="Varga T."/>
            <person name="Krizsan K."/>
            <person name="Foldi C."/>
            <person name="Dima B."/>
            <person name="Sanchez-Garcia M."/>
            <person name="Sanchez-Ramirez S."/>
            <person name="Szollosi G.J."/>
            <person name="Szarkandi J.G."/>
            <person name="Papp V."/>
            <person name="Albert L."/>
            <person name="Andreopoulos W."/>
            <person name="Angelini C."/>
            <person name="Antonin V."/>
            <person name="Barry K.W."/>
            <person name="Bougher N.L."/>
            <person name="Buchanan P."/>
            <person name="Buyck B."/>
            <person name="Bense V."/>
            <person name="Catcheside P."/>
            <person name="Chovatia M."/>
            <person name="Cooper J."/>
            <person name="Damon W."/>
            <person name="Desjardin D."/>
            <person name="Finy P."/>
            <person name="Geml J."/>
            <person name="Haridas S."/>
            <person name="Hughes K."/>
            <person name="Justo A."/>
            <person name="Karasinski D."/>
            <person name="Kautmanova I."/>
            <person name="Kiss B."/>
            <person name="Kocsube S."/>
            <person name="Kotiranta H."/>
            <person name="LaButti K.M."/>
            <person name="Lechner B.E."/>
            <person name="Liimatainen K."/>
            <person name="Lipzen A."/>
            <person name="Lukacs Z."/>
            <person name="Mihaltcheva S."/>
            <person name="Morgado L.N."/>
            <person name="Niskanen T."/>
            <person name="Noordeloos M.E."/>
            <person name="Ohm R.A."/>
            <person name="Ortiz-Santana B."/>
            <person name="Ovrebo C."/>
            <person name="Racz N."/>
            <person name="Riley R."/>
            <person name="Savchenko A."/>
            <person name="Shiryaev A."/>
            <person name="Soop K."/>
            <person name="Spirin V."/>
            <person name="Szebenyi C."/>
            <person name="Tomsovsky M."/>
            <person name="Tulloss R.E."/>
            <person name="Uehling J."/>
            <person name="Grigoriev I.V."/>
            <person name="Vagvolgyi C."/>
            <person name="Papp T."/>
            <person name="Martin F.M."/>
            <person name="Miettinen O."/>
            <person name="Hibbett D.S."/>
            <person name="Nagy L.G."/>
        </authorList>
    </citation>
    <scope>NUCLEOTIDE SEQUENCE [LARGE SCALE GENOMIC DNA]</scope>
    <source>
        <strain evidence="9 10">CBS 309.79</strain>
    </source>
</reference>
<feature type="compositionally biased region" description="Basic residues" evidence="6">
    <location>
        <begin position="961"/>
        <end position="981"/>
    </location>
</feature>
<dbReference type="STRING" id="1884261.A0A5C3R4W3"/>
<dbReference type="GO" id="GO:0005816">
    <property type="term" value="C:spindle pole body"/>
    <property type="evidence" value="ECO:0007669"/>
    <property type="project" value="UniProtKB-ARBA"/>
</dbReference>
<organism evidence="9 10">
    <name type="scientific">Pterulicium gracile</name>
    <dbReference type="NCBI Taxonomy" id="1884261"/>
    <lineage>
        <taxon>Eukaryota</taxon>
        <taxon>Fungi</taxon>
        <taxon>Dikarya</taxon>
        <taxon>Basidiomycota</taxon>
        <taxon>Agaricomycotina</taxon>
        <taxon>Agaricomycetes</taxon>
        <taxon>Agaricomycetidae</taxon>
        <taxon>Agaricales</taxon>
        <taxon>Pleurotineae</taxon>
        <taxon>Pterulaceae</taxon>
        <taxon>Pterulicium</taxon>
    </lineage>
</organism>
<evidence type="ECO:0000259" key="8">
    <source>
        <dbReference type="Pfam" id="PF17681"/>
    </source>
</evidence>
<dbReference type="Gene3D" id="1.20.120.1900">
    <property type="entry name" value="Gamma-tubulin complex, C-terminal domain"/>
    <property type="match status" value="1"/>
</dbReference>
<evidence type="ECO:0000256" key="1">
    <source>
        <dbReference type="ARBA" id="ARBA00010337"/>
    </source>
</evidence>
<dbReference type="AlphaFoldDB" id="A0A5C3R4W3"/>
<keyword evidence="2 5" id="KW-0963">Cytoplasm</keyword>
<dbReference type="GO" id="GO:0000930">
    <property type="term" value="C:gamma-tubulin complex"/>
    <property type="evidence" value="ECO:0007669"/>
    <property type="project" value="UniProtKB-ARBA"/>
</dbReference>
<dbReference type="InterPro" id="IPR041470">
    <property type="entry name" value="GCP_N"/>
</dbReference>
<dbReference type="InterPro" id="IPR042241">
    <property type="entry name" value="GCP_C_sf"/>
</dbReference>
<feature type="compositionally biased region" description="Polar residues" evidence="6">
    <location>
        <begin position="1"/>
        <end position="18"/>
    </location>
</feature>
<evidence type="ECO:0000256" key="5">
    <source>
        <dbReference type="RuleBase" id="RU363050"/>
    </source>
</evidence>
<feature type="compositionally biased region" description="Basic residues" evidence="6">
    <location>
        <begin position="35"/>
        <end position="44"/>
    </location>
</feature>
<dbReference type="GO" id="GO:0007020">
    <property type="term" value="P:microtubule nucleation"/>
    <property type="evidence" value="ECO:0007669"/>
    <property type="project" value="InterPro"/>
</dbReference>
<dbReference type="GO" id="GO:0051225">
    <property type="term" value="P:spindle assembly"/>
    <property type="evidence" value="ECO:0007669"/>
    <property type="project" value="TreeGrafter"/>
</dbReference>
<comment type="subcellular location">
    <subcellularLocation>
        <location evidence="5">Cytoplasm</location>
        <location evidence="5">Cytoskeleton</location>
        <location evidence="5">Microtubule organizing center</location>
    </subcellularLocation>
</comment>
<dbReference type="GO" id="GO:0000278">
    <property type="term" value="P:mitotic cell cycle"/>
    <property type="evidence" value="ECO:0007669"/>
    <property type="project" value="TreeGrafter"/>
</dbReference>
<feature type="domain" description="Gamma tubulin complex component C-terminal" evidence="7">
    <location>
        <begin position="707"/>
        <end position="952"/>
    </location>
</feature>
<evidence type="ECO:0000256" key="2">
    <source>
        <dbReference type="ARBA" id="ARBA00022490"/>
    </source>
</evidence>
<keyword evidence="10" id="KW-1185">Reference proteome</keyword>
<dbReference type="GO" id="GO:0051321">
    <property type="term" value="P:meiotic cell cycle"/>
    <property type="evidence" value="ECO:0007669"/>
    <property type="project" value="TreeGrafter"/>
</dbReference>
<evidence type="ECO:0000256" key="4">
    <source>
        <dbReference type="ARBA" id="ARBA00023212"/>
    </source>
</evidence>
<gene>
    <name evidence="9" type="ORF">BDV98DRAFT_560994</name>
</gene>
<dbReference type="EMBL" id="ML178816">
    <property type="protein sequence ID" value="TFL05994.1"/>
    <property type="molecule type" value="Genomic_DNA"/>
</dbReference>
<feature type="region of interest" description="Disordered" evidence="6">
    <location>
        <begin position="956"/>
        <end position="981"/>
    </location>
</feature>
<dbReference type="InterPro" id="IPR040457">
    <property type="entry name" value="GCP_C"/>
</dbReference>
<keyword evidence="3 5" id="KW-0493">Microtubule</keyword>
<feature type="domain" description="Gamma tubulin complex component protein N-terminal" evidence="8">
    <location>
        <begin position="339"/>
        <end position="640"/>
    </location>
</feature>